<name>A0A7S0C1F4_9STRA</name>
<proteinExistence type="predicted"/>
<sequence length="99" mass="11019">MSIRRMLLLCTEQIIVPQKHRINTGCQTQFLPGCNCLIQSCLKISPITNTDGHGDALGRFLKSSLLVPSPNNNISMVLQESWRLDTQPKHQGGNDVIFS</sequence>
<dbReference type="AlphaFoldDB" id="A0A7S0C1F4"/>
<evidence type="ECO:0000313" key="1">
    <source>
        <dbReference type="EMBL" id="CAD8409935.1"/>
    </source>
</evidence>
<reference evidence="1" key="1">
    <citation type="submission" date="2021-01" db="EMBL/GenBank/DDBJ databases">
        <authorList>
            <person name="Corre E."/>
            <person name="Pelletier E."/>
            <person name="Niang G."/>
            <person name="Scheremetjew M."/>
            <person name="Finn R."/>
            <person name="Kale V."/>
            <person name="Holt S."/>
            <person name="Cochrane G."/>
            <person name="Meng A."/>
            <person name="Brown T."/>
            <person name="Cohen L."/>
        </authorList>
    </citation>
    <scope>NUCLEOTIDE SEQUENCE</scope>
    <source>
        <strain evidence="1">CCAP1064/1</strain>
    </source>
</reference>
<dbReference type="EMBL" id="HBEL01012640">
    <property type="protein sequence ID" value="CAD8409935.1"/>
    <property type="molecule type" value="Transcribed_RNA"/>
</dbReference>
<organism evidence="1">
    <name type="scientific">Proboscia inermis</name>
    <dbReference type="NCBI Taxonomy" id="420281"/>
    <lineage>
        <taxon>Eukaryota</taxon>
        <taxon>Sar</taxon>
        <taxon>Stramenopiles</taxon>
        <taxon>Ochrophyta</taxon>
        <taxon>Bacillariophyta</taxon>
        <taxon>Coscinodiscophyceae</taxon>
        <taxon>Rhizosoleniophycidae</taxon>
        <taxon>Rhizosoleniales</taxon>
        <taxon>Rhizosoleniaceae</taxon>
        <taxon>Proboscia</taxon>
    </lineage>
</organism>
<gene>
    <name evidence="1" type="ORF">PINE0816_LOCUS6058</name>
</gene>
<accession>A0A7S0C1F4</accession>
<protein>
    <submittedName>
        <fullName evidence="1">Uncharacterized protein</fullName>
    </submittedName>
</protein>